<gene>
    <name evidence="9" type="ORF">EIN_228400</name>
</gene>
<dbReference type="GO" id="GO:0031267">
    <property type="term" value="F:small GTPase binding"/>
    <property type="evidence" value="ECO:0007669"/>
    <property type="project" value="InterPro"/>
</dbReference>
<sequence>MTQGISPQYIEQIVSNLLVGNNEIISKATEAIIPLLQNPEIVSPLMTIFLNHQRIDVRQMAGVLLRKKICRLWSRVNPDVQQQIENVLIQIVNTETNRVIVLTACQIIGAIANVTVQKGTWQNLLQVVLQWAQSTSELQKEVAYCLITDIASLYLDNNLNSQVMNGFFQLVGSALSTNTSLKIRIYAIKILDILHNYIQSPSELAPYEQLMPMILNTIKEAVQKDQEQEFSDIMAIMDDLVKGFSDIPEFDAATQRITTPVANLALEITKTKTVSSSIRQCALFFLNFFVTTQLAYCISSGFIPTFLQLILQILSEYNPMDPNDEESPHRVFASEVLEVLAELIPSQDFFPLFWQTLLPMLQVNDTGVACSVLLALGAVSSSCYSSLDSCEEVLMPYLIAQLQNPDSTVRSADLVCLGKLGTFYVNFLLDNPDKFIPPLLRSTVDPSNEIKASAFFDIHLILEKADVELLKPLSADILTCCLTCATTTTEFEVRDVAVSALSSIVYIFSELVVPNSATLLQIAQTMIATNVTNEIDILQKGRGIELLSCLAKSIGKDAFKPYLNGTLTIIKQMLGIEHAFEFEIRQYAYMALVDLFGVYGSELSPLIPSLMERVINSINCEDDVVEEKNNLEISSEDEDGVMENDEDDDDHVSLYGGVLIEKIASFTLVAKMFECVPLETEPYAQQIFDLLKGHCSDEREEVAEAAVEALWSVLYVPLAKERLYIPLGVNNTTENVVRLINEKSPAKVHLNLAQYPQSVVSVFNEIIKTYLSVCDMSIERDVVVMALTKIIDMFTLLGRAAVMSCADPLSKLISSILTQGIQCQQLNTGMDASEIHETEVDLITTASDVIMVLFKMFGASMVNYFIQLFPILLGIIKKRNSSVTKAACVGIIADFYNYVKVCPDTLVEPSFSLFLECFTKKGSDISRNAVYGFGMLVKVVPPSMRQIAINASQQALQIIASLLPTCKNKAFIDNYVSCVCNILNMEGSPFLPQAILPQLLAFLPVVGDHEEEMNIYSTFAKFYGSVPELNAQKGMLVDVFRRAITVNGIYPATVSFLQQLTM</sequence>
<dbReference type="AlphaFoldDB" id="A0A0A1U2U6"/>
<keyword evidence="6" id="KW-0653">Protein transport</keyword>
<evidence type="ECO:0000259" key="8">
    <source>
        <dbReference type="PROSITE" id="PS50166"/>
    </source>
</evidence>
<dbReference type="InterPro" id="IPR016024">
    <property type="entry name" value="ARM-type_fold"/>
</dbReference>
<evidence type="ECO:0000313" key="10">
    <source>
        <dbReference type="Proteomes" id="UP000014680"/>
    </source>
</evidence>
<dbReference type="SUPFAM" id="SSF48371">
    <property type="entry name" value="ARM repeat"/>
    <property type="match status" value="2"/>
</dbReference>
<keyword evidence="10" id="KW-1185">Reference proteome</keyword>
<name>A0A0A1U2U6_ENTIV</name>
<reference evidence="9 10" key="1">
    <citation type="submission" date="2012-10" db="EMBL/GenBank/DDBJ databases">
        <authorList>
            <person name="Zafar N."/>
            <person name="Inman J."/>
            <person name="Hall N."/>
            <person name="Lorenzi H."/>
            <person name="Caler E."/>
        </authorList>
    </citation>
    <scope>NUCLEOTIDE SEQUENCE [LARGE SCALE GENOMIC DNA]</scope>
    <source>
        <strain evidence="9 10">IP1</strain>
    </source>
</reference>
<dbReference type="PROSITE" id="PS50166">
    <property type="entry name" value="IMPORTIN_B_NT"/>
    <property type="match status" value="1"/>
</dbReference>
<dbReference type="Proteomes" id="UP000014680">
    <property type="component" value="Unassembled WGS sequence"/>
</dbReference>
<dbReference type="InterPro" id="IPR011989">
    <property type="entry name" value="ARM-like"/>
</dbReference>
<dbReference type="OrthoDB" id="7862313at2759"/>
<dbReference type="GeneID" id="14887066"/>
<proteinExistence type="predicted"/>
<evidence type="ECO:0000256" key="1">
    <source>
        <dbReference type="ARBA" id="ARBA00004123"/>
    </source>
</evidence>
<dbReference type="InterPro" id="IPR001494">
    <property type="entry name" value="Importin-beta_N"/>
</dbReference>
<keyword evidence="3" id="KW-0813">Transport</keyword>
<dbReference type="VEuPathDB" id="AmoebaDB:EIN_228400"/>
<dbReference type="EMBL" id="KB206756">
    <property type="protein sequence ID" value="ELP88377.1"/>
    <property type="molecule type" value="Genomic_DNA"/>
</dbReference>
<keyword evidence="7" id="KW-0539">Nucleus</keyword>
<evidence type="ECO:0000313" key="9">
    <source>
        <dbReference type="EMBL" id="ELP88377.1"/>
    </source>
</evidence>
<evidence type="ECO:0000256" key="6">
    <source>
        <dbReference type="ARBA" id="ARBA00022927"/>
    </source>
</evidence>
<dbReference type="RefSeq" id="XP_004255148.1">
    <property type="nucleotide sequence ID" value="XM_004255100.1"/>
</dbReference>
<protein>
    <submittedName>
        <fullName evidence="9">Importin-4, putative</fullName>
    </submittedName>
</protein>
<evidence type="ECO:0000256" key="7">
    <source>
        <dbReference type="ARBA" id="ARBA00023242"/>
    </source>
</evidence>
<feature type="domain" description="Importin N-terminal" evidence="8">
    <location>
        <begin position="28"/>
        <end position="94"/>
    </location>
</feature>
<dbReference type="Pfam" id="PF03810">
    <property type="entry name" value="IBN_N"/>
    <property type="match status" value="1"/>
</dbReference>
<dbReference type="Gene3D" id="1.25.10.10">
    <property type="entry name" value="Leucine-rich Repeat Variant"/>
    <property type="match status" value="1"/>
</dbReference>
<dbReference type="GO" id="GO:0006606">
    <property type="term" value="P:protein import into nucleus"/>
    <property type="evidence" value="ECO:0007669"/>
    <property type="project" value="InterPro"/>
</dbReference>
<organism evidence="9 10">
    <name type="scientific">Entamoeba invadens IP1</name>
    <dbReference type="NCBI Taxonomy" id="370355"/>
    <lineage>
        <taxon>Eukaryota</taxon>
        <taxon>Amoebozoa</taxon>
        <taxon>Evosea</taxon>
        <taxon>Archamoebae</taxon>
        <taxon>Mastigamoebida</taxon>
        <taxon>Entamoebidae</taxon>
        <taxon>Entamoeba</taxon>
    </lineage>
</organism>
<comment type="subcellular location">
    <subcellularLocation>
        <location evidence="2">Cytoplasm</location>
    </subcellularLocation>
    <subcellularLocation>
        <location evidence="1">Nucleus</location>
    </subcellularLocation>
</comment>
<dbReference type="InterPro" id="IPR057672">
    <property type="entry name" value="TPR_IPO4/5"/>
</dbReference>
<evidence type="ECO:0000256" key="3">
    <source>
        <dbReference type="ARBA" id="ARBA00022448"/>
    </source>
</evidence>
<accession>A0A0A1U2U6</accession>
<dbReference type="SMART" id="SM00913">
    <property type="entry name" value="IBN_N"/>
    <property type="match status" value="1"/>
</dbReference>
<keyword evidence="4" id="KW-0963">Cytoplasm</keyword>
<dbReference type="KEGG" id="eiv:EIN_228400"/>
<evidence type="ECO:0000256" key="4">
    <source>
        <dbReference type="ARBA" id="ARBA00022490"/>
    </source>
</evidence>
<dbReference type="PANTHER" id="PTHR10527">
    <property type="entry name" value="IMPORTIN BETA"/>
    <property type="match status" value="1"/>
</dbReference>
<dbReference type="InterPro" id="IPR040122">
    <property type="entry name" value="Importin_beta"/>
</dbReference>
<keyword evidence="5" id="KW-0677">Repeat</keyword>
<dbReference type="OMA" id="VMPRIRH"/>
<evidence type="ECO:0000256" key="5">
    <source>
        <dbReference type="ARBA" id="ARBA00022737"/>
    </source>
</evidence>
<dbReference type="GO" id="GO:0005737">
    <property type="term" value="C:cytoplasm"/>
    <property type="evidence" value="ECO:0007669"/>
    <property type="project" value="UniProtKB-SubCell"/>
</dbReference>
<evidence type="ECO:0000256" key="2">
    <source>
        <dbReference type="ARBA" id="ARBA00004496"/>
    </source>
</evidence>
<dbReference type="Pfam" id="PF25780">
    <property type="entry name" value="TPR_IPO5"/>
    <property type="match status" value="1"/>
</dbReference>